<accession>A0A9D5A042</accession>
<evidence type="ECO:0000313" key="2">
    <source>
        <dbReference type="Proteomes" id="UP001058974"/>
    </source>
</evidence>
<organism evidence="1 2">
    <name type="scientific">Pisum sativum</name>
    <name type="common">Garden pea</name>
    <name type="synonym">Lathyrus oleraceus</name>
    <dbReference type="NCBI Taxonomy" id="3888"/>
    <lineage>
        <taxon>Eukaryota</taxon>
        <taxon>Viridiplantae</taxon>
        <taxon>Streptophyta</taxon>
        <taxon>Embryophyta</taxon>
        <taxon>Tracheophyta</taxon>
        <taxon>Spermatophyta</taxon>
        <taxon>Magnoliopsida</taxon>
        <taxon>eudicotyledons</taxon>
        <taxon>Gunneridae</taxon>
        <taxon>Pentapetalae</taxon>
        <taxon>rosids</taxon>
        <taxon>fabids</taxon>
        <taxon>Fabales</taxon>
        <taxon>Fabaceae</taxon>
        <taxon>Papilionoideae</taxon>
        <taxon>50 kb inversion clade</taxon>
        <taxon>NPAAA clade</taxon>
        <taxon>Hologalegina</taxon>
        <taxon>IRL clade</taxon>
        <taxon>Fabeae</taxon>
        <taxon>Lathyrus</taxon>
    </lineage>
</organism>
<dbReference type="EMBL" id="JAMSHJ010000007">
    <property type="protein sequence ID" value="KAI5392377.1"/>
    <property type="molecule type" value="Genomic_DNA"/>
</dbReference>
<dbReference type="GO" id="GO:0006431">
    <property type="term" value="P:methionyl-tRNA aminoacylation"/>
    <property type="evidence" value="ECO:0007669"/>
    <property type="project" value="TreeGrafter"/>
</dbReference>
<dbReference type="GO" id="GO:0017101">
    <property type="term" value="C:aminoacyl-tRNA synthetase multienzyme complex"/>
    <property type="evidence" value="ECO:0007669"/>
    <property type="project" value="TreeGrafter"/>
</dbReference>
<protein>
    <submittedName>
        <fullName evidence="1">Uncharacterized protein</fullName>
    </submittedName>
</protein>
<dbReference type="GO" id="GO:0005829">
    <property type="term" value="C:cytosol"/>
    <property type="evidence" value="ECO:0007669"/>
    <property type="project" value="TreeGrafter"/>
</dbReference>
<keyword evidence="2" id="KW-1185">Reference proteome</keyword>
<gene>
    <name evidence="1" type="ORF">KIW84_076963</name>
</gene>
<dbReference type="InterPro" id="IPR023458">
    <property type="entry name" value="Met-tRNA_ligase_1"/>
</dbReference>
<dbReference type="Gramene" id="Psat07G0696300-T1">
    <property type="protein sequence ID" value="KAI5392377.1"/>
    <property type="gene ID" value="KIW84_076963"/>
</dbReference>
<evidence type="ECO:0000313" key="1">
    <source>
        <dbReference type="EMBL" id="KAI5392377.1"/>
    </source>
</evidence>
<comment type="caution">
    <text evidence="1">The sequence shown here is derived from an EMBL/GenBank/DDBJ whole genome shotgun (WGS) entry which is preliminary data.</text>
</comment>
<dbReference type="GO" id="GO:0004825">
    <property type="term" value="F:methionine-tRNA ligase activity"/>
    <property type="evidence" value="ECO:0007669"/>
    <property type="project" value="InterPro"/>
</dbReference>
<dbReference type="Gene3D" id="1.10.730.10">
    <property type="entry name" value="Isoleucyl-tRNA Synthetase, Domain 1"/>
    <property type="match status" value="1"/>
</dbReference>
<sequence>MEKVKLKQGLKITMSISGEGNAYLQETESWRLYKQNQSLCSLVMKTAVGVCLSSCLFIRTFYAILQSRACQPSNISKPAKETKITQWPLCSANVESYNQLGKSADESDAEKIIEKPVIPLLPIKRYKYKKMFTRKLRRLVHSWMKFFFQTNRQ</sequence>
<dbReference type="PANTHER" id="PTHR45765:SF1">
    <property type="entry name" value="METHIONINE--TRNA LIGASE, CYTOPLASMIC"/>
    <property type="match status" value="1"/>
</dbReference>
<dbReference type="PANTHER" id="PTHR45765">
    <property type="entry name" value="METHIONINE--TRNA LIGASE"/>
    <property type="match status" value="1"/>
</dbReference>
<dbReference type="InterPro" id="IPR009080">
    <property type="entry name" value="tRNAsynth_Ia_anticodon-bd"/>
</dbReference>
<dbReference type="SUPFAM" id="SSF47323">
    <property type="entry name" value="Anticodon-binding domain of a subclass of class I aminoacyl-tRNA synthetases"/>
    <property type="match status" value="1"/>
</dbReference>
<dbReference type="AlphaFoldDB" id="A0A9D5A042"/>
<proteinExistence type="predicted"/>
<name>A0A9D5A042_PEA</name>
<dbReference type="Proteomes" id="UP001058974">
    <property type="component" value="Chromosome 7"/>
</dbReference>
<dbReference type="GO" id="GO:0005524">
    <property type="term" value="F:ATP binding"/>
    <property type="evidence" value="ECO:0007669"/>
    <property type="project" value="InterPro"/>
</dbReference>
<reference evidence="1 2" key="1">
    <citation type="journal article" date="2022" name="Nat. Genet.">
        <title>Improved pea reference genome and pan-genome highlight genomic features and evolutionary characteristics.</title>
        <authorList>
            <person name="Yang T."/>
            <person name="Liu R."/>
            <person name="Luo Y."/>
            <person name="Hu S."/>
            <person name="Wang D."/>
            <person name="Wang C."/>
            <person name="Pandey M.K."/>
            <person name="Ge S."/>
            <person name="Xu Q."/>
            <person name="Li N."/>
            <person name="Li G."/>
            <person name="Huang Y."/>
            <person name="Saxena R.K."/>
            <person name="Ji Y."/>
            <person name="Li M."/>
            <person name="Yan X."/>
            <person name="He Y."/>
            <person name="Liu Y."/>
            <person name="Wang X."/>
            <person name="Xiang C."/>
            <person name="Varshney R.K."/>
            <person name="Ding H."/>
            <person name="Gao S."/>
            <person name="Zong X."/>
        </authorList>
    </citation>
    <scope>NUCLEOTIDE SEQUENCE [LARGE SCALE GENOMIC DNA]</scope>
    <source>
        <strain evidence="1 2">cv. Zhongwan 6</strain>
    </source>
</reference>